<protein>
    <submittedName>
        <fullName evidence="2">Uncharacterized protein</fullName>
    </submittedName>
</protein>
<evidence type="ECO:0000256" key="1">
    <source>
        <dbReference type="SAM" id="Phobius"/>
    </source>
</evidence>
<organism evidence="2 3">
    <name type="scientific">Pradoshia eiseniae</name>
    <dbReference type="NCBI Taxonomy" id="2064768"/>
    <lineage>
        <taxon>Bacteria</taxon>
        <taxon>Bacillati</taxon>
        <taxon>Bacillota</taxon>
        <taxon>Bacilli</taxon>
        <taxon>Bacillales</taxon>
        <taxon>Bacillaceae</taxon>
        <taxon>Pradoshia</taxon>
    </lineage>
</organism>
<gene>
    <name evidence="2" type="ORF">CYL18_14805</name>
</gene>
<feature type="transmembrane region" description="Helical" evidence="1">
    <location>
        <begin position="115"/>
        <end position="136"/>
    </location>
</feature>
<keyword evidence="1" id="KW-1133">Transmembrane helix</keyword>
<evidence type="ECO:0000313" key="3">
    <source>
        <dbReference type="Proteomes" id="UP000239663"/>
    </source>
</evidence>
<dbReference type="Proteomes" id="UP000239663">
    <property type="component" value="Unassembled WGS sequence"/>
</dbReference>
<name>A0A2S7MX19_9BACI</name>
<evidence type="ECO:0000313" key="2">
    <source>
        <dbReference type="EMBL" id="PQD94306.1"/>
    </source>
</evidence>
<dbReference type="EMBL" id="PKOZ01000011">
    <property type="protein sequence ID" value="PQD94306.1"/>
    <property type="molecule type" value="Genomic_DNA"/>
</dbReference>
<feature type="transmembrane region" description="Helical" evidence="1">
    <location>
        <begin position="91"/>
        <end position="109"/>
    </location>
</feature>
<keyword evidence="1" id="KW-0472">Membrane</keyword>
<feature type="transmembrane region" description="Helical" evidence="1">
    <location>
        <begin position="5"/>
        <end position="25"/>
    </location>
</feature>
<proteinExistence type="predicted"/>
<sequence>MVKNIVGSLLIGLMADIQIIIYAYITYCILYTNLFEEGNALIQMGIGPYFTSHLQWDEYAWIFIAYSLIGLVAFFIYRLFTYRMDDLTTRINMSLSILVVSYVYIAYPIVPFQSLINHCLIITLTLIPLAVARLIYECVTREQLVNGKIYRSTKPHLHLV</sequence>
<feature type="transmembrane region" description="Helical" evidence="1">
    <location>
        <begin position="59"/>
        <end position="79"/>
    </location>
</feature>
<keyword evidence="3" id="KW-1185">Reference proteome</keyword>
<dbReference type="RefSeq" id="WP_104850307.1">
    <property type="nucleotide sequence ID" value="NZ_PKOZ01000011.1"/>
</dbReference>
<keyword evidence="1" id="KW-0812">Transmembrane</keyword>
<accession>A0A2S7MX19</accession>
<dbReference type="AlphaFoldDB" id="A0A2S7MX19"/>
<comment type="caution">
    <text evidence="2">The sequence shown here is derived from an EMBL/GenBank/DDBJ whole genome shotgun (WGS) entry which is preliminary data.</text>
</comment>
<reference evidence="2 3" key="1">
    <citation type="submission" date="2017-12" db="EMBL/GenBank/DDBJ databases">
        <title>Taxonomic description and draft genome of Pradoshia cofamensis Gen. nov., sp. nov., a thermotolerant bacillale isolated from anterior gut of earthworm Eisenia fetida.</title>
        <authorList>
            <person name="Saha T."/>
            <person name="Chakraborty R."/>
        </authorList>
    </citation>
    <scope>NUCLEOTIDE SEQUENCE [LARGE SCALE GENOMIC DNA]</scope>
    <source>
        <strain evidence="2 3">EAG3</strain>
    </source>
</reference>